<dbReference type="InterPro" id="IPR027417">
    <property type="entry name" value="P-loop_NTPase"/>
</dbReference>
<keyword evidence="7" id="KW-1185">Reference proteome</keyword>
<comment type="cofactor">
    <cofactor evidence="1">
        <name>Mg(2+)</name>
        <dbReference type="ChEBI" id="CHEBI:18420"/>
    </cofactor>
</comment>
<dbReference type="Pfam" id="PF05970">
    <property type="entry name" value="PIF1"/>
    <property type="match status" value="1"/>
</dbReference>
<evidence type="ECO:0000259" key="4">
    <source>
        <dbReference type="Pfam" id="PF14214"/>
    </source>
</evidence>
<dbReference type="Gene3D" id="3.40.50.300">
    <property type="entry name" value="P-loop containing nucleotide triphosphate hydrolases"/>
    <property type="match status" value="1"/>
</dbReference>
<name>A0A9N8LJY2_9BASI</name>
<dbReference type="PANTHER" id="PTHR10492">
    <property type="match status" value="1"/>
</dbReference>
<keyword evidence="1" id="KW-0233">DNA recombination</keyword>
<evidence type="ECO:0000259" key="3">
    <source>
        <dbReference type="Pfam" id="PF05970"/>
    </source>
</evidence>
<evidence type="ECO:0000313" key="7">
    <source>
        <dbReference type="Proteomes" id="UP000836404"/>
    </source>
</evidence>
<comment type="caution">
    <text evidence="6">The sequence shown here is derived from an EMBL/GenBank/DDBJ whole genome shotgun (WGS) entry which is preliminary data.</text>
</comment>
<dbReference type="Proteomes" id="UP000836404">
    <property type="component" value="Unassembled WGS sequence"/>
</dbReference>
<sequence length="1452" mass="163030">MHFTICTVVFYIALFLSVSILQLTVDILPFQNNVADPIDRLPQPLVVPSQARAQDVNLPQPAIVPSQLRAPSPPENLLQAPVVPSQQGIRIHQKRPRVLPQNELNDLAHQLLHGPQPQVQARGHESDADQQQPGRSWWSRHAAKVDRILRQDPDPLRCTWRQNPCPYCNAILLEEESAGFCCQHGKTLEEPLPGLPPFLDSLELHPLAGRLSLQLNQAIHFAAQTYTKPRITFSSGPGAMAIQGTIFHRLLPADRHLSPLNMFLWNPDGQLQYAGNDMPADWIPQLREELFEVNPLTEQFQLLTDIHPEVESATLELREQGPANEVAGILHFGAPARRDPRSVYVHLRERDGAVRLTPDNPFYDALAYPLLFPHGTRTNLGRGKTIRKLARFYLLTEPRFQNFWRVSNLYALDVVCRMEEARLQFITDSIAAHHQHNRVAAEAHEVAELDPHEDDNPERTPNASLPSSFVGSRAYRAEHVADALALATRFRKPQGMVTVTTNPEWAELKSMLRSNAGQSATAVAALTVRVFNQRLQKFIARFKRLFGKLLYIIQIIEFQKRGLPHSHIVFAVDPELPVAAIDKIVSGEVPPETSPRLRELVLKYMPLSDLTYVDPNTHRVIYRRRQEQDRMIAQYCPALLLLWECHCHIDLAMSAHTFVYMFKYISKGPDYAHYRIRPDGENEPSVEQAAQAAADDYIQARYLSATEATWRIFGLHLTSKTPTVIRLGVHESQRNIARFQGQRGPGSNASSLLRYFLRPDHFAHLTYVEYFESVTFRRALDSEIAHPDTLPPHEHLEKTERGLTFRQQVVHRRISGKGVARIKSVRPSAGDVFYIRRILLQRPVSSWVDLRTSADGLIHATCREAAIHDGLVAQDDEPNQALHEATDMHQSPADLRFLLALLIYEGALNPRELWNNHKEALLRDFLPLIHPSLLQAPEPVQAAAEQAALDALDRLLSSFGLSNAAVGLPSASARPPMIEEELAFFAPLRHRLRQSAAERRSQFTAHQNQIRDEVLASIFYNPEVPHVRQHLIRNTSSKVAPVAEKPVCGATGLSASAFTRGSTVHKCFGVPVKEDDDDGLPLECLLPLTSRRAQYLKDCIAIIIDEIWALPAAVIDAVDRFLRRVTEDNSQFGGKCVIAVGDPRQTAPITRDNSRQSTIEASFLSWPLFASFQLHELEAAQRQASDPEFAAWVDSIGDDYTMQPVNLNDMFTSVMTEQAAVDFLFPLPALSNPSEAVKRCFLTPLNANVDAFNRMVTDRLPGIIECKYATDTIKGSDDAEQAQNEDVTAATSQTLALLAHPGVPDHDLHLKVGQVCSLMRNMSVEKGLVKHARVVITRINTASIGIRLLSTGATHALPRIVFEFTPIGSPFKLLRRQFALRAAYAATFHSCQGLTLDQSVIDCTIPIFAHGQRYACLSRTRRRHDVRTYLPADTSSTVNNIVYEEFVTLQME</sequence>
<dbReference type="SUPFAM" id="SSF52540">
    <property type="entry name" value="P-loop containing nucleoside triphosphate hydrolases"/>
    <property type="match status" value="1"/>
</dbReference>
<dbReference type="GO" id="GO:0006310">
    <property type="term" value="P:DNA recombination"/>
    <property type="evidence" value="ECO:0007669"/>
    <property type="project" value="UniProtKB-KW"/>
</dbReference>
<feature type="region of interest" description="Disordered" evidence="2">
    <location>
        <begin position="116"/>
        <end position="137"/>
    </location>
</feature>
<evidence type="ECO:0000256" key="2">
    <source>
        <dbReference type="SAM" id="MobiDB-lite"/>
    </source>
</evidence>
<comment type="similarity">
    <text evidence="1">Belongs to the helicase family.</text>
</comment>
<dbReference type="Pfam" id="PF21530">
    <property type="entry name" value="Pif1_2B_dom"/>
    <property type="match status" value="1"/>
</dbReference>
<comment type="catalytic activity">
    <reaction evidence="1">
        <text>ATP + H2O = ADP + phosphate + H(+)</text>
        <dbReference type="Rhea" id="RHEA:13065"/>
        <dbReference type="ChEBI" id="CHEBI:15377"/>
        <dbReference type="ChEBI" id="CHEBI:15378"/>
        <dbReference type="ChEBI" id="CHEBI:30616"/>
        <dbReference type="ChEBI" id="CHEBI:43474"/>
        <dbReference type="ChEBI" id="CHEBI:456216"/>
        <dbReference type="EC" id="5.6.2.3"/>
    </reaction>
</comment>
<accession>A0A9N8LJY2</accession>
<dbReference type="PANTHER" id="PTHR10492:SF57">
    <property type="entry name" value="ATP-DEPENDENT DNA HELICASE"/>
    <property type="match status" value="1"/>
</dbReference>
<keyword evidence="1" id="KW-0234">DNA repair</keyword>
<protein>
    <recommendedName>
        <fullName evidence="1">ATP-dependent DNA helicase</fullName>
        <ecNumber evidence="1">5.6.2.3</ecNumber>
    </recommendedName>
</protein>
<dbReference type="EC" id="5.6.2.3" evidence="1"/>
<keyword evidence="1" id="KW-0547">Nucleotide-binding</keyword>
<reference evidence="6 7" key="1">
    <citation type="submission" date="2020-10" db="EMBL/GenBank/DDBJ databases">
        <authorList>
            <person name="Sedaghatjoo S."/>
        </authorList>
    </citation>
    <scope>NUCLEOTIDE SEQUENCE [LARGE SCALE GENOMIC DNA]</scope>
    <source>
        <strain evidence="6 7">LLFL</strain>
    </source>
</reference>
<dbReference type="GO" id="GO:0000723">
    <property type="term" value="P:telomere maintenance"/>
    <property type="evidence" value="ECO:0007669"/>
    <property type="project" value="InterPro"/>
</dbReference>
<keyword evidence="1" id="KW-0378">Hydrolase</keyword>
<feature type="domain" description="DNA helicase Pif1-like 2B" evidence="5">
    <location>
        <begin position="1298"/>
        <end position="1338"/>
    </location>
</feature>
<evidence type="ECO:0000313" key="6">
    <source>
        <dbReference type="EMBL" id="CAD6919916.1"/>
    </source>
</evidence>
<feature type="domain" description="Helitron helicase-like" evidence="4">
    <location>
        <begin position="405"/>
        <end position="569"/>
    </location>
</feature>
<keyword evidence="1" id="KW-0227">DNA damage</keyword>
<dbReference type="Pfam" id="PF14214">
    <property type="entry name" value="Helitron_like_N"/>
    <property type="match status" value="1"/>
</dbReference>
<dbReference type="InterPro" id="IPR010285">
    <property type="entry name" value="DNA_helicase_pif1-like_DEAD"/>
</dbReference>
<dbReference type="GO" id="GO:0016787">
    <property type="term" value="F:hydrolase activity"/>
    <property type="evidence" value="ECO:0007669"/>
    <property type="project" value="UniProtKB-KW"/>
</dbReference>
<gene>
    <name evidence="6" type="ORF">JKILLFL_G5154</name>
</gene>
<proteinExistence type="inferred from homology"/>
<dbReference type="InterPro" id="IPR025476">
    <property type="entry name" value="Helitron_helicase-like"/>
</dbReference>
<dbReference type="GO" id="GO:0043139">
    <property type="term" value="F:5'-3' DNA helicase activity"/>
    <property type="evidence" value="ECO:0007669"/>
    <property type="project" value="UniProtKB-EC"/>
</dbReference>
<keyword evidence="1" id="KW-0067">ATP-binding</keyword>
<evidence type="ECO:0000256" key="1">
    <source>
        <dbReference type="RuleBase" id="RU363044"/>
    </source>
</evidence>
<evidence type="ECO:0000259" key="5">
    <source>
        <dbReference type="Pfam" id="PF21530"/>
    </source>
</evidence>
<dbReference type="GO" id="GO:0006281">
    <property type="term" value="P:DNA repair"/>
    <property type="evidence" value="ECO:0007669"/>
    <property type="project" value="UniProtKB-KW"/>
</dbReference>
<feature type="domain" description="DNA helicase Pif1-like DEAD-box helicase" evidence="3">
    <location>
        <begin position="1048"/>
        <end position="1199"/>
    </location>
</feature>
<keyword evidence="1" id="KW-0347">Helicase</keyword>
<dbReference type="EMBL" id="CAJHJF010001637">
    <property type="protein sequence ID" value="CAD6919916.1"/>
    <property type="molecule type" value="Genomic_DNA"/>
</dbReference>
<organism evidence="6 7">
    <name type="scientific">Tilletia laevis</name>
    <dbReference type="NCBI Taxonomy" id="157183"/>
    <lineage>
        <taxon>Eukaryota</taxon>
        <taxon>Fungi</taxon>
        <taxon>Dikarya</taxon>
        <taxon>Basidiomycota</taxon>
        <taxon>Ustilaginomycotina</taxon>
        <taxon>Exobasidiomycetes</taxon>
        <taxon>Tilletiales</taxon>
        <taxon>Tilletiaceae</taxon>
        <taxon>Tilletia</taxon>
    </lineage>
</organism>
<dbReference type="GO" id="GO:0005524">
    <property type="term" value="F:ATP binding"/>
    <property type="evidence" value="ECO:0007669"/>
    <property type="project" value="UniProtKB-KW"/>
</dbReference>
<dbReference type="InterPro" id="IPR049163">
    <property type="entry name" value="Pif1-like_2B_dom"/>
</dbReference>